<gene>
    <name evidence="3" type="ORF">METZ01_LOCUS459136</name>
</gene>
<dbReference type="GO" id="GO:0051539">
    <property type="term" value="F:4 iron, 4 sulfur cluster binding"/>
    <property type="evidence" value="ECO:0007669"/>
    <property type="project" value="InterPro"/>
</dbReference>
<dbReference type="InterPro" id="IPR058240">
    <property type="entry name" value="rSAM_sf"/>
</dbReference>
<dbReference type="SFLD" id="SFLDG01065">
    <property type="entry name" value="anaerobic_coproporphyrinogen-I"/>
    <property type="match status" value="1"/>
</dbReference>
<dbReference type="InterPro" id="IPR023404">
    <property type="entry name" value="rSAM_horseshoe"/>
</dbReference>
<name>A0A383AEY6_9ZZZZ</name>
<dbReference type="SFLD" id="SFLDS00029">
    <property type="entry name" value="Radical_SAM"/>
    <property type="match status" value="1"/>
</dbReference>
<feature type="non-terminal residue" evidence="3">
    <location>
        <position position="1"/>
    </location>
</feature>
<accession>A0A383AEY6</accession>
<dbReference type="Gene3D" id="3.80.30.20">
    <property type="entry name" value="tm_1862 like domain"/>
    <property type="match status" value="1"/>
</dbReference>
<dbReference type="InterPro" id="IPR006638">
    <property type="entry name" value="Elp3/MiaA/NifB-like_rSAM"/>
</dbReference>
<proteinExistence type="inferred from homology"/>
<organism evidence="3">
    <name type="scientific">marine metagenome</name>
    <dbReference type="NCBI Taxonomy" id="408172"/>
    <lineage>
        <taxon>unclassified sequences</taxon>
        <taxon>metagenomes</taxon>
        <taxon>ecological metagenomes</taxon>
    </lineage>
</organism>
<dbReference type="InterPro" id="IPR004559">
    <property type="entry name" value="HemW-like"/>
</dbReference>
<dbReference type="NCBIfam" id="TIGR00539">
    <property type="entry name" value="hemN_rel"/>
    <property type="match status" value="1"/>
</dbReference>
<dbReference type="SMART" id="SM00729">
    <property type="entry name" value="Elp3"/>
    <property type="match status" value="1"/>
</dbReference>
<feature type="non-terminal residue" evidence="3">
    <location>
        <position position="251"/>
    </location>
</feature>
<dbReference type="InterPro" id="IPR007197">
    <property type="entry name" value="rSAM"/>
</dbReference>
<sequence>YLHIPFCRKICPFCSFAVCKDHSDLHSKYITEMLKEISMIVEEIKGKNQKESELQKCNGHKLLESIYVGGGTPSRLSIPELSKLLSKVREHLTCSKNVEITFEMNPEDVSPEYLNNLAKIGVNRLSLGGQSFRDSLLRKLGRCHDASDLRKACDVIVNSPFQNWNIDLMFGIPGQSVLMFKKDVEAAISYNPNHISLYGLEIHDRTPFGKNKQICKWVNEHHEQYEEMYLWAVNRLKAAGLIQYEVSNFSK</sequence>
<dbReference type="Pfam" id="PF04055">
    <property type="entry name" value="Radical_SAM"/>
    <property type="match status" value="1"/>
</dbReference>
<dbReference type="GO" id="GO:0005737">
    <property type="term" value="C:cytoplasm"/>
    <property type="evidence" value="ECO:0007669"/>
    <property type="project" value="InterPro"/>
</dbReference>
<evidence type="ECO:0000259" key="2">
    <source>
        <dbReference type="PROSITE" id="PS51918"/>
    </source>
</evidence>
<reference evidence="3" key="1">
    <citation type="submission" date="2018-05" db="EMBL/GenBank/DDBJ databases">
        <authorList>
            <person name="Lanie J.A."/>
            <person name="Ng W.-L."/>
            <person name="Kazmierczak K.M."/>
            <person name="Andrzejewski T.M."/>
            <person name="Davidsen T.M."/>
            <person name="Wayne K.J."/>
            <person name="Tettelin H."/>
            <person name="Glass J.I."/>
            <person name="Rusch D."/>
            <person name="Podicherti R."/>
            <person name="Tsui H.-C.T."/>
            <person name="Winkler M.E."/>
        </authorList>
    </citation>
    <scope>NUCLEOTIDE SEQUENCE</scope>
</reference>
<comment type="similarity">
    <text evidence="1">Belongs to the anaerobic coproporphyrinogen-III oxidase family. HemW subfamily.</text>
</comment>
<evidence type="ECO:0000256" key="1">
    <source>
        <dbReference type="ARBA" id="ARBA00006100"/>
    </source>
</evidence>
<dbReference type="PANTHER" id="PTHR13932:SF5">
    <property type="entry name" value="RADICAL S-ADENOSYL METHIONINE DOMAIN-CONTAINING PROTEIN 1, MITOCHONDRIAL"/>
    <property type="match status" value="1"/>
</dbReference>
<dbReference type="EMBL" id="UINC01191571">
    <property type="protein sequence ID" value="SVE06282.1"/>
    <property type="molecule type" value="Genomic_DNA"/>
</dbReference>
<dbReference type="AlphaFoldDB" id="A0A383AEY6"/>
<dbReference type="GO" id="GO:0006779">
    <property type="term" value="P:porphyrin-containing compound biosynthetic process"/>
    <property type="evidence" value="ECO:0007669"/>
    <property type="project" value="InterPro"/>
</dbReference>
<dbReference type="InterPro" id="IPR034505">
    <property type="entry name" value="Coproporphyrinogen-III_oxidase"/>
</dbReference>
<dbReference type="PROSITE" id="PS51918">
    <property type="entry name" value="RADICAL_SAM"/>
    <property type="match status" value="1"/>
</dbReference>
<dbReference type="SUPFAM" id="SSF102114">
    <property type="entry name" value="Radical SAM enzymes"/>
    <property type="match status" value="1"/>
</dbReference>
<dbReference type="PANTHER" id="PTHR13932">
    <property type="entry name" value="COPROPORPHYRINIGEN III OXIDASE"/>
    <property type="match status" value="1"/>
</dbReference>
<evidence type="ECO:0000313" key="3">
    <source>
        <dbReference type="EMBL" id="SVE06282.1"/>
    </source>
</evidence>
<protein>
    <recommendedName>
        <fullName evidence="2">Radical SAM core domain-containing protein</fullName>
    </recommendedName>
</protein>
<feature type="domain" description="Radical SAM core" evidence="2">
    <location>
        <begin position="1"/>
        <end position="251"/>
    </location>
</feature>
<dbReference type="GO" id="GO:0004109">
    <property type="term" value="F:coproporphyrinogen oxidase activity"/>
    <property type="evidence" value="ECO:0007669"/>
    <property type="project" value="InterPro"/>
</dbReference>